<evidence type="ECO:0000313" key="3">
    <source>
        <dbReference type="EMBL" id="GGX01685.1"/>
    </source>
</evidence>
<dbReference type="CDD" id="cd01646">
    <property type="entry name" value="RT_Bac_retron_I"/>
    <property type="match status" value="1"/>
</dbReference>
<proteinExistence type="inferred from homology"/>
<dbReference type="InterPro" id="IPR000477">
    <property type="entry name" value="RT_dom"/>
</dbReference>
<reference evidence="4" key="1">
    <citation type="journal article" date="2019" name="Int. J. Syst. Evol. Microbiol.">
        <title>The Global Catalogue of Microorganisms (GCM) 10K type strain sequencing project: providing services to taxonomists for standard genome sequencing and annotation.</title>
        <authorList>
            <consortium name="The Broad Institute Genomics Platform"/>
            <consortium name="The Broad Institute Genome Sequencing Center for Infectious Disease"/>
            <person name="Wu L."/>
            <person name="Ma J."/>
        </authorList>
    </citation>
    <scope>NUCLEOTIDE SEQUENCE [LARGE SCALE GENOMIC DNA]</scope>
    <source>
        <strain evidence="4">KCTC 23916</strain>
    </source>
</reference>
<dbReference type="PANTHER" id="PTHR34047:SF8">
    <property type="entry name" value="PROTEIN YKFC"/>
    <property type="match status" value="1"/>
</dbReference>
<dbReference type="PROSITE" id="PS50878">
    <property type="entry name" value="RT_POL"/>
    <property type="match status" value="1"/>
</dbReference>
<dbReference type="EMBL" id="BMYT01000001">
    <property type="protein sequence ID" value="GGX01685.1"/>
    <property type="molecule type" value="Genomic_DNA"/>
</dbReference>
<feature type="domain" description="Reverse transcriptase" evidence="2">
    <location>
        <begin position="1"/>
        <end position="308"/>
    </location>
</feature>
<evidence type="ECO:0000259" key="2">
    <source>
        <dbReference type="PROSITE" id="PS50878"/>
    </source>
</evidence>
<protein>
    <recommendedName>
        <fullName evidence="2">Reverse transcriptase domain-containing protein</fullName>
    </recommendedName>
</protein>
<dbReference type="Pfam" id="PF00078">
    <property type="entry name" value="RVT_1"/>
    <property type="match status" value="1"/>
</dbReference>
<gene>
    <name evidence="3" type="ORF">GCM10011282_04540</name>
</gene>
<evidence type="ECO:0000256" key="1">
    <source>
        <dbReference type="ARBA" id="ARBA00034120"/>
    </source>
</evidence>
<organism evidence="3 4">
    <name type="scientific">Undibacterium macrobrachii</name>
    <dbReference type="NCBI Taxonomy" id="1119058"/>
    <lineage>
        <taxon>Bacteria</taxon>
        <taxon>Pseudomonadati</taxon>
        <taxon>Pseudomonadota</taxon>
        <taxon>Betaproteobacteria</taxon>
        <taxon>Burkholderiales</taxon>
        <taxon>Oxalobacteraceae</taxon>
        <taxon>Undibacterium</taxon>
    </lineage>
</organism>
<dbReference type="InterPro" id="IPR043502">
    <property type="entry name" value="DNA/RNA_pol_sf"/>
</dbReference>
<evidence type="ECO:0000313" key="4">
    <source>
        <dbReference type="Proteomes" id="UP000620127"/>
    </source>
</evidence>
<name>A0ABQ2X6E0_9BURK</name>
<dbReference type="InterPro" id="IPR051083">
    <property type="entry name" value="GrpII_Intron_Splice-Mob/Def"/>
</dbReference>
<comment type="caution">
    <text evidence="3">The sequence shown here is derived from an EMBL/GenBank/DDBJ whole genome shotgun (WGS) entry which is preliminary data.</text>
</comment>
<keyword evidence="4" id="KW-1185">Reference proteome</keyword>
<dbReference type="Proteomes" id="UP000620127">
    <property type="component" value="Unassembled WGS sequence"/>
</dbReference>
<comment type="similarity">
    <text evidence="1">Belongs to the bacterial reverse transcriptase family.</text>
</comment>
<dbReference type="SUPFAM" id="SSF56672">
    <property type="entry name" value="DNA/RNA polymerases"/>
    <property type="match status" value="1"/>
</dbReference>
<sequence length="384" mass="43947">MKAELAQSADKNDTMSSHANFSFEALVQAYFDCRKHKRNTPSALAFEQNLERNLIALSEELADGSYQPGKSICFVVTRPKAREVWAADFRDRIVHHLLYNHIAPRFYASFIQDSCACIPGRGTLYAANRLEHKIRSATQNWSKPCFYLKCDLANFFVSIDKSILQTQLAKRITEPFWMQLTNTILWHDPRTNFELRGAQALQSKVPAHKQLSNQQQNKGLPIGNLSSQFFANVYLDALDQFAKHQIRAKHYIRYVDDFLILHESTAWLNDAHAKIKAWLPANLNAKLNDSKTILQPVSRGVDFVGQVIKPWHNTTRKRTANVAIERCKRINKDDFYTTANSYFGLLGQANSSHKQRAQLAKIALLRGHSINKELTKIYRIKGQS</sequence>
<accession>A0ABQ2X6E0</accession>
<dbReference type="PANTHER" id="PTHR34047">
    <property type="entry name" value="NUCLEAR INTRON MATURASE 1, MITOCHONDRIAL-RELATED"/>
    <property type="match status" value="1"/>
</dbReference>